<evidence type="ECO:0000313" key="1">
    <source>
        <dbReference type="EMBL" id="CAA9366918.1"/>
    </source>
</evidence>
<name>A0A6J4MRM3_9BACT</name>
<dbReference type="AlphaFoldDB" id="A0A6J4MRM3"/>
<protein>
    <submittedName>
        <fullName evidence="1">Uncharacterized protein</fullName>
    </submittedName>
</protein>
<dbReference type="EMBL" id="CADCTV010000873">
    <property type="protein sequence ID" value="CAA9366918.1"/>
    <property type="molecule type" value="Genomic_DNA"/>
</dbReference>
<sequence length="105" mass="10634">MAGPVRASGGAKLLWVGLKIWRVHMAMMDELVQQISERTGIPQDKARMAARTAIEFLDGRLPAPIGGNLHRLVGEGGQAGGGGGGGGMPDLGKLGGGLGGMFGGK</sequence>
<reference evidence="1" key="1">
    <citation type="submission" date="2020-02" db="EMBL/GenBank/DDBJ databases">
        <authorList>
            <person name="Meier V. D."/>
        </authorList>
    </citation>
    <scope>NUCLEOTIDE SEQUENCE</scope>
    <source>
        <strain evidence="1">AVDCRST_MAG89</strain>
    </source>
</reference>
<accession>A0A6J4MRM3</accession>
<proteinExistence type="predicted"/>
<gene>
    <name evidence="1" type="ORF">AVDCRST_MAG89-4177</name>
</gene>
<organism evidence="1">
    <name type="scientific">uncultured Gemmatimonadota bacterium</name>
    <dbReference type="NCBI Taxonomy" id="203437"/>
    <lineage>
        <taxon>Bacteria</taxon>
        <taxon>Pseudomonadati</taxon>
        <taxon>Gemmatimonadota</taxon>
        <taxon>environmental samples</taxon>
    </lineage>
</organism>